<organism evidence="3 4">
    <name type="scientific">Acaromyces ingoldii</name>
    <dbReference type="NCBI Taxonomy" id="215250"/>
    <lineage>
        <taxon>Eukaryota</taxon>
        <taxon>Fungi</taxon>
        <taxon>Dikarya</taxon>
        <taxon>Basidiomycota</taxon>
        <taxon>Ustilaginomycotina</taxon>
        <taxon>Exobasidiomycetes</taxon>
        <taxon>Exobasidiales</taxon>
        <taxon>Cryptobasidiaceae</taxon>
        <taxon>Acaromyces</taxon>
    </lineage>
</organism>
<dbReference type="GO" id="GO:0008198">
    <property type="term" value="F:ferrous iron binding"/>
    <property type="evidence" value="ECO:0007669"/>
    <property type="project" value="TreeGrafter"/>
</dbReference>
<dbReference type="InterPro" id="IPR037151">
    <property type="entry name" value="AlkB-like_sf"/>
</dbReference>
<accession>A0A316YS90</accession>
<dbReference type="InterPro" id="IPR032852">
    <property type="entry name" value="ALKBH2"/>
</dbReference>
<evidence type="ECO:0000313" key="4">
    <source>
        <dbReference type="Proteomes" id="UP000245768"/>
    </source>
</evidence>
<dbReference type="PANTHER" id="PTHR31573:SF4">
    <property type="entry name" value="FE2OG DIOXYGENASE DOMAIN-CONTAINING PROTEIN"/>
    <property type="match status" value="1"/>
</dbReference>
<proteinExistence type="predicted"/>
<evidence type="ECO:0000259" key="2">
    <source>
        <dbReference type="Pfam" id="PF13532"/>
    </source>
</evidence>
<protein>
    <recommendedName>
        <fullName evidence="2">Alpha-ketoglutarate-dependent dioxygenase AlkB-like domain-containing protein</fullName>
    </recommendedName>
</protein>
<dbReference type="Pfam" id="PF13532">
    <property type="entry name" value="2OG-FeII_Oxy_2"/>
    <property type="match status" value="1"/>
</dbReference>
<dbReference type="OrthoDB" id="2163491at2759"/>
<gene>
    <name evidence="3" type="ORF">FA10DRAFT_69462</name>
</gene>
<dbReference type="GO" id="GO:0051747">
    <property type="term" value="F:cytosine C-5 DNA demethylase activity"/>
    <property type="evidence" value="ECO:0007669"/>
    <property type="project" value="TreeGrafter"/>
</dbReference>
<keyword evidence="4" id="KW-1185">Reference proteome</keyword>
<dbReference type="GO" id="GO:0006307">
    <property type="term" value="P:DNA alkylation repair"/>
    <property type="evidence" value="ECO:0007669"/>
    <property type="project" value="TreeGrafter"/>
</dbReference>
<dbReference type="Proteomes" id="UP000245768">
    <property type="component" value="Unassembled WGS sequence"/>
</dbReference>
<dbReference type="GO" id="GO:0035516">
    <property type="term" value="F:broad specificity oxidative DNA demethylase activity"/>
    <property type="evidence" value="ECO:0007669"/>
    <property type="project" value="TreeGrafter"/>
</dbReference>
<dbReference type="Gene3D" id="2.60.120.590">
    <property type="entry name" value="Alpha-ketoglutarate-dependent dioxygenase AlkB-like"/>
    <property type="match status" value="1"/>
</dbReference>
<reference evidence="3 4" key="1">
    <citation type="journal article" date="2018" name="Mol. Biol. Evol.">
        <title>Broad Genomic Sampling Reveals a Smut Pathogenic Ancestry of the Fungal Clade Ustilaginomycotina.</title>
        <authorList>
            <person name="Kijpornyongpan T."/>
            <person name="Mondo S.J."/>
            <person name="Barry K."/>
            <person name="Sandor L."/>
            <person name="Lee J."/>
            <person name="Lipzen A."/>
            <person name="Pangilinan J."/>
            <person name="LaButti K."/>
            <person name="Hainaut M."/>
            <person name="Henrissat B."/>
            <person name="Grigoriev I.V."/>
            <person name="Spatafora J.W."/>
            <person name="Aime M.C."/>
        </authorList>
    </citation>
    <scope>NUCLEOTIDE SEQUENCE [LARGE SCALE GENOMIC DNA]</scope>
    <source>
        <strain evidence="3 4">MCA 4198</strain>
    </source>
</reference>
<dbReference type="InParanoid" id="A0A316YS90"/>
<dbReference type="GeneID" id="37047561"/>
<dbReference type="EMBL" id="KZ819635">
    <property type="protein sequence ID" value="PWN91538.1"/>
    <property type="molecule type" value="Genomic_DNA"/>
</dbReference>
<dbReference type="SUPFAM" id="SSF51197">
    <property type="entry name" value="Clavaminate synthase-like"/>
    <property type="match status" value="1"/>
</dbReference>
<feature type="region of interest" description="Disordered" evidence="1">
    <location>
        <begin position="462"/>
        <end position="485"/>
    </location>
</feature>
<dbReference type="PANTHER" id="PTHR31573">
    <property type="entry name" value="ALPHA-KETOGLUTARATE-DEPENDENT DIOXYGENASE ALKB HOMOLOG 2"/>
    <property type="match status" value="1"/>
</dbReference>
<feature type="domain" description="Alpha-ketoglutarate-dependent dioxygenase AlkB-like" evidence="2">
    <location>
        <begin position="249"/>
        <end position="454"/>
    </location>
</feature>
<dbReference type="STRING" id="215250.A0A316YS90"/>
<name>A0A316YS90_9BASI</name>
<dbReference type="InterPro" id="IPR027450">
    <property type="entry name" value="AlkB-like"/>
</dbReference>
<evidence type="ECO:0000256" key="1">
    <source>
        <dbReference type="SAM" id="MobiDB-lite"/>
    </source>
</evidence>
<dbReference type="AlphaFoldDB" id="A0A316YS90"/>
<dbReference type="RefSeq" id="XP_025378736.1">
    <property type="nucleotide sequence ID" value="XM_025525645.1"/>
</dbReference>
<evidence type="ECO:0000313" key="3">
    <source>
        <dbReference type="EMBL" id="PWN91538.1"/>
    </source>
</evidence>
<sequence length="485" mass="53464">MPSPSSVKAALKTHRVDVPELSSRRRLKRRKDLFCVSTSEQPDSSAEYHCCKGCGVPSPRVYESGWTCLSPDCSQFWSFAKCAPESLRYRHDFLQLRPEPRLFAVGGMPFPLAPARSSAWTQGRGQEPSSDDLRGLHCIQCGRISCRRSPHYLQCQTCYAQTVSPSTVVAAPQLDVTTPTLQDTIVDPSSGIKSVFKTLQDRHGRPMEVASFLLDEQGDCAVHIVQGLEPEMDEIFTELQRGLSPRDLQQHSWEEVVPFMRHPLHRHTMKGDLLSQQFTFNYGVGYKHAVDMSTVPLSQAPKSAQSALALLEERTKAVLGDRPPPDQGDGVGPGYFNELYPVRYVDSQRMNFHDDGEPGLGPIISSLSLGVGATMTFRSKGKVRGSSNSAGEKKGVGAAVATKSIKVLRIPLRHGTVVIQQGLDLQRRFEHQVVPLADVGKEGAGGIRMALTARYIDASVNDKTTMSTKKRPSSGEIEPRPDKKR</sequence>